<evidence type="ECO:0008006" key="4">
    <source>
        <dbReference type="Google" id="ProtNLM"/>
    </source>
</evidence>
<reference evidence="2" key="2">
    <citation type="submission" date="2025-09" db="UniProtKB">
        <authorList>
            <consortium name="Ensembl"/>
        </authorList>
    </citation>
    <scope>IDENTIFICATION</scope>
</reference>
<evidence type="ECO:0000313" key="3">
    <source>
        <dbReference type="Proteomes" id="UP000694383"/>
    </source>
</evidence>
<dbReference type="InterPro" id="IPR010326">
    <property type="entry name" value="EXOC3/Sec6"/>
</dbReference>
<evidence type="ECO:0000256" key="1">
    <source>
        <dbReference type="ARBA" id="ARBA00009447"/>
    </source>
</evidence>
<accession>A0A8C7Y0N1</accession>
<dbReference type="GeneTree" id="ENSGT01030000234613"/>
<dbReference type="Pfam" id="PF06046">
    <property type="entry name" value="Sec6"/>
    <property type="match status" value="2"/>
</dbReference>
<organism evidence="2 3">
    <name type="scientific">Oryzias sinensis</name>
    <name type="common">Chinese medaka</name>
    <dbReference type="NCBI Taxonomy" id="183150"/>
    <lineage>
        <taxon>Eukaryota</taxon>
        <taxon>Metazoa</taxon>
        <taxon>Chordata</taxon>
        <taxon>Craniata</taxon>
        <taxon>Vertebrata</taxon>
        <taxon>Euteleostomi</taxon>
        <taxon>Actinopterygii</taxon>
        <taxon>Neopterygii</taxon>
        <taxon>Teleostei</taxon>
        <taxon>Neoteleostei</taxon>
        <taxon>Acanthomorphata</taxon>
        <taxon>Ovalentaria</taxon>
        <taxon>Atherinomorphae</taxon>
        <taxon>Beloniformes</taxon>
        <taxon>Adrianichthyidae</taxon>
        <taxon>Oryziinae</taxon>
        <taxon>Oryzias</taxon>
    </lineage>
</organism>
<dbReference type="GO" id="GO:0000145">
    <property type="term" value="C:exocyst"/>
    <property type="evidence" value="ECO:0007669"/>
    <property type="project" value="InterPro"/>
</dbReference>
<dbReference type="PANTHER" id="PTHR21292">
    <property type="entry name" value="EXOCYST COMPLEX COMPONENT SEC6-RELATED"/>
    <property type="match status" value="1"/>
</dbReference>
<keyword evidence="3" id="KW-1185">Reference proteome</keyword>
<reference evidence="2" key="1">
    <citation type="submission" date="2025-08" db="UniProtKB">
        <authorList>
            <consortium name="Ensembl"/>
        </authorList>
    </citation>
    <scope>IDENTIFICATION</scope>
</reference>
<dbReference type="GO" id="GO:0006887">
    <property type="term" value="P:exocytosis"/>
    <property type="evidence" value="ECO:0007669"/>
    <property type="project" value="InterPro"/>
</dbReference>
<dbReference type="Ensembl" id="ENSOSIT00000022518.1">
    <property type="protein sequence ID" value="ENSOSIP00000021339.1"/>
    <property type="gene ID" value="ENSOSIG00000011274.1"/>
</dbReference>
<proteinExistence type="inferred from homology"/>
<dbReference type="GO" id="GO:0051601">
    <property type="term" value="P:exocyst localization"/>
    <property type="evidence" value="ECO:0007669"/>
    <property type="project" value="TreeGrafter"/>
</dbReference>
<sequence>DLSCSSSSSNPENTTLTDPEISLFVSVIVQHRQFLGSVNLVGKEDLPFLCSSSLQGCYERTLQKEQEAGVEDCSTKVSQKQKDLSLLYRNLRSKIHQIVRDSSALPARNKKLLVLVARIIQEEEKRAGEPGGLPDSWVEAWKDAVRDSVQVKVDSVELEPREKNVSWLAVHLGKLGNAIVEDLENVRRELRWSYPRTFKVFSTYVKSYHRVVGQHLKKLEQQSTELKDLYALLDWILNKYKRIFENPELAGEIDVAALGELLPEMSLQCLEVQHLSKQQVTAVHASEGVGSDRLRDSMAFLEEEVKQWDQGAEPSTEEGRCVSHLAYDVIQVRPQYKATVFRELCTGDSVPVEMKLLVCKAFVPLPHTATVPEAGNQRLAEKERLSEAAGHIGKRAAAVPGCAPHLPAGTLFCPLTSFSKAWTNTKLMQVLLIQELIGRLHQEVTEEYVRRVLRGDLRLKAREQQEMACAVMINNAETDDAVSSQGSKEVWLEEILIKIAEVLKLQDVPAIQVQVVSLGSTYPDLREAQVSTLLKLKANLSKAHRKTIKATLSDALKEGIPGTESHPFFSNI</sequence>
<name>A0A8C7Y0N1_9TELE</name>
<dbReference type="GO" id="GO:0000149">
    <property type="term" value="F:SNARE binding"/>
    <property type="evidence" value="ECO:0007669"/>
    <property type="project" value="TreeGrafter"/>
</dbReference>
<dbReference type="AlphaFoldDB" id="A0A8C7Y0N1"/>
<comment type="similarity">
    <text evidence="1">Belongs to the SEC6 family.</text>
</comment>
<dbReference type="InterPro" id="IPR042532">
    <property type="entry name" value="EXOC3/Sec6_C"/>
</dbReference>
<protein>
    <recommendedName>
        <fullName evidence="4">Exocyst complex component 3</fullName>
    </recommendedName>
</protein>
<evidence type="ECO:0000313" key="2">
    <source>
        <dbReference type="Ensembl" id="ENSOSIP00000021339.1"/>
    </source>
</evidence>
<dbReference type="Proteomes" id="UP000694383">
    <property type="component" value="Unplaced"/>
</dbReference>
<dbReference type="PANTHER" id="PTHR21292:SF7">
    <property type="entry name" value="EXOCYST COMPLEX COMPONENT 3-LIKE 2"/>
    <property type="match status" value="1"/>
</dbReference>
<dbReference type="Gene3D" id="1.10.357.70">
    <property type="entry name" value="Exocyst complex component Sec6, C-terminal domain"/>
    <property type="match status" value="1"/>
</dbReference>